<protein>
    <recommendedName>
        <fullName evidence="1">DUF1854 domain-containing protein</fullName>
    </recommendedName>
</protein>
<sequence>MTELVCFHSRTSCALRLQRTSDGYLAAEVEGKRYERVRLDRMLSCLMPELFISLYACTGETIAFLRDIEAFCDESRELVRLELDRPNRIPRILQLRSMERLSAEWIWSVDTDEGNAFIVMDRLEDHIHAITSARWIITDNSGRRFDLSELEHMDHHSLQCWDNIQKHLCA</sequence>
<dbReference type="RefSeq" id="WP_125658924.1">
    <property type="nucleotide sequence ID" value="NZ_AP019308.1"/>
</dbReference>
<keyword evidence="3" id="KW-1185">Reference proteome</keyword>
<dbReference type="Pfam" id="PF08909">
    <property type="entry name" value="DUF1854"/>
    <property type="match status" value="1"/>
</dbReference>
<evidence type="ECO:0000313" key="3">
    <source>
        <dbReference type="Proteomes" id="UP000275368"/>
    </source>
</evidence>
<gene>
    <name evidence="2" type="ORF">Back11_31690</name>
</gene>
<dbReference type="EMBL" id="AP019308">
    <property type="protein sequence ID" value="BBH21824.1"/>
    <property type="molecule type" value="Genomic_DNA"/>
</dbReference>
<evidence type="ECO:0000259" key="1">
    <source>
        <dbReference type="Pfam" id="PF08909"/>
    </source>
</evidence>
<dbReference type="KEGG" id="pbk:Back11_31690"/>
<dbReference type="InterPro" id="IPR015005">
    <property type="entry name" value="DUF1854"/>
</dbReference>
<proteinExistence type="predicted"/>
<feature type="domain" description="DUF1854" evidence="1">
    <location>
        <begin position="47"/>
        <end position="160"/>
    </location>
</feature>
<accession>A0A3G9JF58</accession>
<dbReference type="OrthoDB" id="2597073at2"/>
<name>A0A3G9JF58_9BACL</name>
<dbReference type="Proteomes" id="UP000275368">
    <property type="component" value="Chromosome"/>
</dbReference>
<organism evidence="2 3">
    <name type="scientific">Paenibacillus baekrokdamisoli</name>
    <dbReference type="NCBI Taxonomy" id="1712516"/>
    <lineage>
        <taxon>Bacteria</taxon>
        <taxon>Bacillati</taxon>
        <taxon>Bacillota</taxon>
        <taxon>Bacilli</taxon>
        <taxon>Bacillales</taxon>
        <taxon>Paenibacillaceae</taxon>
        <taxon>Paenibacillus</taxon>
    </lineage>
</organism>
<reference evidence="2 3" key="1">
    <citation type="submission" date="2018-11" db="EMBL/GenBank/DDBJ databases">
        <title>Complete genome sequence of Paenibacillus baekrokdamisoli strain KCTC 33723.</title>
        <authorList>
            <person name="Kang S.W."/>
            <person name="Lee K.C."/>
            <person name="Kim K.K."/>
            <person name="Kim J.S."/>
            <person name="Kim D.S."/>
            <person name="Ko S.H."/>
            <person name="Yang S.H."/>
            <person name="Lee J.S."/>
        </authorList>
    </citation>
    <scope>NUCLEOTIDE SEQUENCE [LARGE SCALE GENOMIC DNA]</scope>
    <source>
        <strain evidence="2 3">KCTC 33723</strain>
    </source>
</reference>
<dbReference type="AlphaFoldDB" id="A0A3G9JF58"/>
<evidence type="ECO:0000313" key="2">
    <source>
        <dbReference type="EMBL" id="BBH21824.1"/>
    </source>
</evidence>